<evidence type="ECO:0000313" key="4">
    <source>
        <dbReference type="Proteomes" id="UP000054342"/>
    </source>
</evidence>
<feature type="region of interest" description="Disordered" evidence="1">
    <location>
        <begin position="1"/>
        <end position="87"/>
    </location>
</feature>
<proteinExistence type="predicted"/>
<feature type="compositionally biased region" description="Basic and acidic residues" evidence="1">
    <location>
        <begin position="160"/>
        <end position="169"/>
    </location>
</feature>
<dbReference type="EMBL" id="KN847319">
    <property type="protein sequence ID" value="KIW55532.1"/>
    <property type="molecule type" value="Genomic_DNA"/>
</dbReference>
<feature type="compositionally biased region" description="Low complexity" evidence="1">
    <location>
        <begin position="51"/>
        <end position="73"/>
    </location>
</feature>
<protein>
    <recommendedName>
        <fullName evidence="2">Histone deacetylase complex subunit SAP30 Sin3 binding domain-containing protein</fullName>
    </recommendedName>
</protein>
<dbReference type="OrthoDB" id="510958at2759"/>
<accession>A0A0D2CZI8</accession>
<evidence type="ECO:0000313" key="3">
    <source>
        <dbReference type="EMBL" id="KIW55532.1"/>
    </source>
</evidence>
<organism evidence="3 4">
    <name type="scientific">Exophiala xenobiotica</name>
    <dbReference type="NCBI Taxonomy" id="348802"/>
    <lineage>
        <taxon>Eukaryota</taxon>
        <taxon>Fungi</taxon>
        <taxon>Dikarya</taxon>
        <taxon>Ascomycota</taxon>
        <taxon>Pezizomycotina</taxon>
        <taxon>Eurotiomycetes</taxon>
        <taxon>Chaetothyriomycetidae</taxon>
        <taxon>Chaetothyriales</taxon>
        <taxon>Herpotrichiellaceae</taxon>
        <taxon>Exophiala</taxon>
    </lineage>
</organism>
<dbReference type="Pfam" id="PF13867">
    <property type="entry name" value="SAP30_Sin3_bdg"/>
    <property type="match status" value="1"/>
</dbReference>
<evidence type="ECO:0000256" key="1">
    <source>
        <dbReference type="SAM" id="MobiDB-lite"/>
    </source>
</evidence>
<dbReference type="GeneID" id="25326172"/>
<feature type="compositionally biased region" description="Low complexity" evidence="1">
    <location>
        <begin position="185"/>
        <end position="196"/>
    </location>
</feature>
<dbReference type="Gene3D" id="6.10.160.20">
    <property type="match status" value="1"/>
</dbReference>
<name>A0A0D2CZI8_9EURO</name>
<dbReference type="RefSeq" id="XP_013316116.1">
    <property type="nucleotide sequence ID" value="XM_013460662.1"/>
</dbReference>
<dbReference type="STRING" id="348802.A0A0D2CZI8"/>
<dbReference type="InterPro" id="IPR025718">
    <property type="entry name" value="SAP30_Sin3-bd"/>
</dbReference>
<dbReference type="Proteomes" id="UP000054342">
    <property type="component" value="Unassembled WGS sequence"/>
</dbReference>
<sequence length="279" mass="29915">MPPARPRNIDDSRSDASSTVTNQKEKSLLGPTSGSGTSKGKRTAPNLHGPNGSSKAAVNGSAVAAGSTSAAAADTERDPSLPRTDWTTMPTSILRTYRIAHRLPVRAAFNHGHAELTYTSSELALRAPSAVQARRKLRDQKHQRRKLQQAQTNGTGKSSKSKDKGKERLSVTQSIEAPDHNSEQASTLSSATSSSTYLGRREAATHLANSVRKHFNAQQLSEADTIARFIYVVQQNGKSVATEGSAGDGTGYWMGSHGRQVRKIDGPGGEVGFRLRFRP</sequence>
<gene>
    <name evidence="3" type="ORF">PV05_04264</name>
</gene>
<feature type="compositionally biased region" description="Basic residues" evidence="1">
    <location>
        <begin position="133"/>
        <end position="147"/>
    </location>
</feature>
<feature type="compositionally biased region" description="Low complexity" evidence="1">
    <location>
        <begin position="28"/>
        <end position="38"/>
    </location>
</feature>
<feature type="domain" description="Histone deacetylase complex subunit SAP30 Sin3 binding" evidence="2">
    <location>
        <begin position="206"/>
        <end position="233"/>
    </location>
</feature>
<feature type="region of interest" description="Disordered" evidence="1">
    <location>
        <begin position="129"/>
        <end position="197"/>
    </location>
</feature>
<evidence type="ECO:0000259" key="2">
    <source>
        <dbReference type="Pfam" id="PF13867"/>
    </source>
</evidence>
<dbReference type="InterPro" id="IPR038291">
    <property type="entry name" value="SAP30_C_sf"/>
</dbReference>
<keyword evidence="4" id="KW-1185">Reference proteome</keyword>
<reference evidence="3 4" key="1">
    <citation type="submission" date="2015-01" db="EMBL/GenBank/DDBJ databases">
        <title>The Genome Sequence of Exophiala xenobiotica CBS118157.</title>
        <authorList>
            <consortium name="The Broad Institute Genomics Platform"/>
            <person name="Cuomo C."/>
            <person name="de Hoog S."/>
            <person name="Gorbushina A."/>
            <person name="Stielow B."/>
            <person name="Teixiera M."/>
            <person name="Abouelleil A."/>
            <person name="Chapman S.B."/>
            <person name="Priest M."/>
            <person name="Young S.K."/>
            <person name="Wortman J."/>
            <person name="Nusbaum C."/>
            <person name="Birren B."/>
        </authorList>
    </citation>
    <scope>NUCLEOTIDE SEQUENCE [LARGE SCALE GENOMIC DNA]</scope>
    <source>
        <strain evidence="3 4">CBS 118157</strain>
    </source>
</reference>
<dbReference type="AlphaFoldDB" id="A0A0D2CZI8"/>